<keyword evidence="2" id="KW-0472">Membrane</keyword>
<evidence type="ECO:0000313" key="4">
    <source>
        <dbReference type="EMBL" id="KAJ7211325.1"/>
    </source>
</evidence>
<dbReference type="EMBL" id="JARJCW010000026">
    <property type="protein sequence ID" value="KAJ7211325.1"/>
    <property type="molecule type" value="Genomic_DNA"/>
</dbReference>
<proteinExistence type="predicted"/>
<sequence length="441" mass="45466">MATLAAIVLAASHPALAAFSWTFASQPTQCGNVSIKVAGGAAPYRVLVLPYGISPLPNNTEARKIQDEGPFSSSDISFKLNFPGNSQFVAVLSDSTGFAAGGTSAGVLVTPSSDSSCFNTSNNVMPDFVYSIVPTGVIAQCVPTRIWWDNATVQGVPTFQGVIPGGQSFEIPATGISNVPEEGTGFSWTPPLRGGTTLLLVAGDNRGNGTGGSTPYTVGSGINNDNSCLNNDSPSSTPGSPAGGTYATSTLTSSGGGNGSSSSGGGNDNSDHQTNVGAIVGGTVGGVVLLVALALVILFFIRRRRLRRENRVRPDLLQADDGDDGTATRNELPQYYQPEPFVVPDPSVAGRSSVGGLTAEERRTSGLTDTDGRPLSTLLSESRSGTPDPSGVSSSTRTGKSAPMRQMRPVNIIQHADAGTSGLDEEPETVELPPAYTNIRK</sequence>
<gene>
    <name evidence="4" type="ORF">GGX14DRAFT_624288</name>
</gene>
<feature type="chain" id="PRO_5041988396" evidence="3">
    <location>
        <begin position="18"/>
        <end position="441"/>
    </location>
</feature>
<keyword evidence="3" id="KW-0732">Signal</keyword>
<dbReference type="Proteomes" id="UP001219525">
    <property type="component" value="Unassembled WGS sequence"/>
</dbReference>
<feature type="region of interest" description="Disordered" evidence="1">
    <location>
        <begin position="203"/>
        <end position="270"/>
    </location>
</feature>
<feature type="signal peptide" evidence="3">
    <location>
        <begin position="1"/>
        <end position="17"/>
    </location>
</feature>
<accession>A0AAD6VFB1</accession>
<organism evidence="4 5">
    <name type="scientific">Mycena pura</name>
    <dbReference type="NCBI Taxonomy" id="153505"/>
    <lineage>
        <taxon>Eukaryota</taxon>
        <taxon>Fungi</taxon>
        <taxon>Dikarya</taxon>
        <taxon>Basidiomycota</taxon>
        <taxon>Agaricomycotina</taxon>
        <taxon>Agaricomycetes</taxon>
        <taxon>Agaricomycetidae</taxon>
        <taxon>Agaricales</taxon>
        <taxon>Marasmiineae</taxon>
        <taxon>Mycenaceae</taxon>
        <taxon>Mycena</taxon>
    </lineage>
</organism>
<feature type="region of interest" description="Disordered" evidence="1">
    <location>
        <begin position="316"/>
        <end position="441"/>
    </location>
</feature>
<evidence type="ECO:0000313" key="5">
    <source>
        <dbReference type="Proteomes" id="UP001219525"/>
    </source>
</evidence>
<feature type="transmembrane region" description="Helical" evidence="2">
    <location>
        <begin position="276"/>
        <end position="301"/>
    </location>
</feature>
<keyword evidence="2" id="KW-0812">Transmembrane</keyword>
<keyword evidence="5" id="KW-1185">Reference proteome</keyword>
<name>A0AAD6VFB1_9AGAR</name>
<keyword evidence="2" id="KW-1133">Transmembrane helix</keyword>
<evidence type="ECO:0000256" key="1">
    <source>
        <dbReference type="SAM" id="MobiDB-lite"/>
    </source>
</evidence>
<dbReference type="AlphaFoldDB" id="A0AAD6VFB1"/>
<feature type="compositionally biased region" description="Polar residues" evidence="1">
    <location>
        <begin position="213"/>
        <end position="232"/>
    </location>
</feature>
<evidence type="ECO:0000256" key="2">
    <source>
        <dbReference type="SAM" id="Phobius"/>
    </source>
</evidence>
<comment type="caution">
    <text evidence="4">The sequence shown here is derived from an EMBL/GenBank/DDBJ whole genome shotgun (WGS) entry which is preliminary data.</text>
</comment>
<feature type="compositionally biased region" description="Polar residues" evidence="1">
    <location>
        <begin position="377"/>
        <end position="399"/>
    </location>
</feature>
<feature type="compositionally biased region" description="Low complexity" evidence="1">
    <location>
        <begin position="233"/>
        <end position="245"/>
    </location>
</feature>
<reference evidence="4" key="1">
    <citation type="submission" date="2023-03" db="EMBL/GenBank/DDBJ databases">
        <title>Massive genome expansion in bonnet fungi (Mycena s.s.) driven by repeated elements and novel gene families across ecological guilds.</title>
        <authorList>
            <consortium name="Lawrence Berkeley National Laboratory"/>
            <person name="Harder C.B."/>
            <person name="Miyauchi S."/>
            <person name="Viragh M."/>
            <person name="Kuo A."/>
            <person name="Thoen E."/>
            <person name="Andreopoulos B."/>
            <person name="Lu D."/>
            <person name="Skrede I."/>
            <person name="Drula E."/>
            <person name="Henrissat B."/>
            <person name="Morin E."/>
            <person name="Kohler A."/>
            <person name="Barry K."/>
            <person name="LaButti K."/>
            <person name="Morin E."/>
            <person name="Salamov A."/>
            <person name="Lipzen A."/>
            <person name="Mereny Z."/>
            <person name="Hegedus B."/>
            <person name="Baldrian P."/>
            <person name="Stursova M."/>
            <person name="Weitz H."/>
            <person name="Taylor A."/>
            <person name="Grigoriev I.V."/>
            <person name="Nagy L.G."/>
            <person name="Martin F."/>
            <person name="Kauserud H."/>
        </authorList>
    </citation>
    <scope>NUCLEOTIDE SEQUENCE</scope>
    <source>
        <strain evidence="4">9144</strain>
    </source>
</reference>
<dbReference type="Gene3D" id="1.20.5.510">
    <property type="entry name" value="Single helix bin"/>
    <property type="match status" value="1"/>
</dbReference>
<evidence type="ECO:0000256" key="3">
    <source>
        <dbReference type="SAM" id="SignalP"/>
    </source>
</evidence>
<feature type="compositionally biased region" description="Gly residues" evidence="1">
    <location>
        <begin position="254"/>
        <end position="267"/>
    </location>
</feature>
<protein>
    <submittedName>
        <fullName evidence="4">Uncharacterized protein</fullName>
    </submittedName>
</protein>